<dbReference type="PROSITE" id="PS51760">
    <property type="entry name" value="GH10_2"/>
    <property type="match status" value="1"/>
</dbReference>
<evidence type="ECO:0000256" key="10">
    <source>
        <dbReference type="RuleBase" id="RU361174"/>
    </source>
</evidence>
<dbReference type="InterPro" id="IPR001000">
    <property type="entry name" value="GH10_dom"/>
</dbReference>
<reference evidence="14 15" key="1">
    <citation type="journal article" date="2018" name="Sci. Rep.">
        <title>Comparative genomics provides insights into the lifestyle and reveals functional heterogeneity of dark septate endophytic fungi.</title>
        <authorList>
            <person name="Knapp D.G."/>
            <person name="Nemeth J.B."/>
            <person name="Barry K."/>
            <person name="Hainaut M."/>
            <person name="Henrissat B."/>
            <person name="Johnson J."/>
            <person name="Kuo A."/>
            <person name="Lim J.H.P."/>
            <person name="Lipzen A."/>
            <person name="Nolan M."/>
            <person name="Ohm R.A."/>
            <person name="Tamas L."/>
            <person name="Grigoriev I.V."/>
            <person name="Spatafora J.W."/>
            <person name="Nagy L.G."/>
            <person name="Kovacs G.M."/>
        </authorList>
    </citation>
    <scope>NUCLEOTIDE SEQUENCE [LARGE SCALE GENOMIC DNA]</scope>
    <source>
        <strain evidence="14 15">DSE2036</strain>
    </source>
</reference>
<evidence type="ECO:0000256" key="4">
    <source>
        <dbReference type="ARBA" id="ARBA00007495"/>
    </source>
</evidence>
<evidence type="ECO:0000256" key="6">
    <source>
        <dbReference type="ARBA" id="ARBA00022651"/>
    </source>
</evidence>
<evidence type="ECO:0000256" key="3">
    <source>
        <dbReference type="ARBA" id="ARBA00004851"/>
    </source>
</evidence>
<gene>
    <name evidence="14" type="ORF">DM02DRAFT_710344</name>
</gene>
<feature type="domain" description="GH10" evidence="13">
    <location>
        <begin position="56"/>
        <end position="371"/>
    </location>
</feature>
<feature type="compositionally biased region" description="Pro residues" evidence="11">
    <location>
        <begin position="32"/>
        <end position="48"/>
    </location>
</feature>
<dbReference type="SMART" id="SM00633">
    <property type="entry name" value="Glyco_10"/>
    <property type="match status" value="1"/>
</dbReference>
<dbReference type="GO" id="GO:0045493">
    <property type="term" value="P:xylan catabolic process"/>
    <property type="evidence" value="ECO:0007669"/>
    <property type="project" value="UniProtKB-KW"/>
</dbReference>
<keyword evidence="7 10" id="KW-0378">Hydrolase</keyword>
<evidence type="ECO:0000313" key="14">
    <source>
        <dbReference type="EMBL" id="PVH99756.1"/>
    </source>
</evidence>
<dbReference type="EMBL" id="KZ805385">
    <property type="protein sequence ID" value="PVH99756.1"/>
    <property type="molecule type" value="Genomic_DNA"/>
</dbReference>
<keyword evidence="8 10" id="KW-0119">Carbohydrate metabolism</keyword>
<dbReference type="Pfam" id="PF00331">
    <property type="entry name" value="Glyco_hydro_10"/>
    <property type="match status" value="1"/>
</dbReference>
<dbReference type="GO" id="GO:0005576">
    <property type="term" value="C:extracellular region"/>
    <property type="evidence" value="ECO:0007669"/>
    <property type="project" value="UniProtKB-SubCell"/>
</dbReference>
<evidence type="ECO:0000259" key="13">
    <source>
        <dbReference type="PROSITE" id="PS51760"/>
    </source>
</evidence>
<dbReference type="InterPro" id="IPR044846">
    <property type="entry name" value="GH10"/>
</dbReference>
<dbReference type="SUPFAM" id="SSF51445">
    <property type="entry name" value="(Trans)glycosidases"/>
    <property type="match status" value="1"/>
</dbReference>
<keyword evidence="10" id="KW-0326">Glycosidase</keyword>
<dbReference type="PANTHER" id="PTHR31490">
    <property type="entry name" value="GLYCOSYL HYDROLASE"/>
    <property type="match status" value="1"/>
</dbReference>
<accession>A0A2V1DNP0</accession>
<keyword evidence="15" id="KW-1185">Reference proteome</keyword>
<dbReference type="EC" id="3.2.1.8" evidence="10"/>
<proteinExistence type="inferred from homology"/>
<comment type="subcellular location">
    <subcellularLocation>
        <location evidence="2">Secreted</location>
    </subcellularLocation>
</comment>
<keyword evidence="9 10" id="KW-0624">Polysaccharide degradation</keyword>
<organism evidence="14 15">
    <name type="scientific">Periconia macrospinosa</name>
    <dbReference type="NCBI Taxonomy" id="97972"/>
    <lineage>
        <taxon>Eukaryota</taxon>
        <taxon>Fungi</taxon>
        <taxon>Dikarya</taxon>
        <taxon>Ascomycota</taxon>
        <taxon>Pezizomycotina</taxon>
        <taxon>Dothideomycetes</taxon>
        <taxon>Pleosporomycetidae</taxon>
        <taxon>Pleosporales</taxon>
        <taxon>Massarineae</taxon>
        <taxon>Periconiaceae</taxon>
        <taxon>Periconia</taxon>
    </lineage>
</organism>
<feature type="chain" id="PRO_5016179605" description="Beta-xylanase" evidence="12">
    <location>
        <begin position="17"/>
        <end position="377"/>
    </location>
</feature>
<dbReference type="InterPro" id="IPR017853">
    <property type="entry name" value="GH"/>
</dbReference>
<evidence type="ECO:0000256" key="8">
    <source>
        <dbReference type="ARBA" id="ARBA00023277"/>
    </source>
</evidence>
<dbReference type="STRING" id="97972.A0A2V1DNP0"/>
<evidence type="ECO:0000256" key="7">
    <source>
        <dbReference type="ARBA" id="ARBA00022801"/>
    </source>
</evidence>
<evidence type="ECO:0000256" key="5">
    <source>
        <dbReference type="ARBA" id="ARBA00022525"/>
    </source>
</evidence>
<evidence type="ECO:0000256" key="11">
    <source>
        <dbReference type="SAM" id="MobiDB-lite"/>
    </source>
</evidence>
<dbReference type="OrthoDB" id="3055998at2759"/>
<feature type="region of interest" description="Disordered" evidence="11">
    <location>
        <begin position="20"/>
        <end position="52"/>
    </location>
</feature>
<dbReference type="PRINTS" id="PR00134">
    <property type="entry name" value="GLHYDRLASE10"/>
</dbReference>
<keyword evidence="6" id="KW-0858">Xylan degradation</keyword>
<dbReference type="Proteomes" id="UP000244855">
    <property type="component" value="Unassembled WGS sequence"/>
</dbReference>
<evidence type="ECO:0000256" key="2">
    <source>
        <dbReference type="ARBA" id="ARBA00004613"/>
    </source>
</evidence>
<dbReference type="GO" id="GO:0031176">
    <property type="term" value="F:endo-1,4-beta-xylanase activity"/>
    <property type="evidence" value="ECO:0007669"/>
    <property type="project" value="UniProtKB-EC"/>
</dbReference>
<dbReference type="PANTHER" id="PTHR31490:SF35">
    <property type="entry name" value="ENDO-1,4-BETA-XYLANASE"/>
    <property type="match status" value="1"/>
</dbReference>
<dbReference type="Gene3D" id="3.20.20.80">
    <property type="entry name" value="Glycosidases"/>
    <property type="match status" value="1"/>
</dbReference>
<comment type="similarity">
    <text evidence="4 10">Belongs to the glycosyl hydrolase 10 (cellulase F) family.</text>
</comment>
<evidence type="ECO:0000256" key="1">
    <source>
        <dbReference type="ARBA" id="ARBA00000681"/>
    </source>
</evidence>
<keyword evidence="5" id="KW-0964">Secreted</keyword>
<protein>
    <recommendedName>
        <fullName evidence="10">Beta-xylanase</fullName>
        <ecNumber evidence="10">3.2.1.8</ecNumber>
    </recommendedName>
</protein>
<keyword evidence="12" id="KW-0732">Signal</keyword>
<evidence type="ECO:0000313" key="15">
    <source>
        <dbReference type="Proteomes" id="UP000244855"/>
    </source>
</evidence>
<sequence>MKASTISLYLLPLVAAAAPPPPPPHSGTYKPIAPPKPPKPSPHPPKPPSNTSYPGLGALASLAGIYFGTAIDNVVLNNTAYTTIAHNASEFNQVTPSNAQKWMYTEPSRNVFTYTNASAIFNPARAAHQLRRCHTFVWHNQLPDWLTNGNWTAATLKPVLENHIKNVAREFREDCFAWDVVNEAFEDDGSLRKSIWLEVLGKEYIEWAFVWARKYTEGKAKLYYNDYGIERVNNKSLAVREMVKDFLARDIPIDGVGLQSHFTVGRAPTYDEVTAALNLYTPYHPTIETALTELDVRILLPSTPATRTLQANVYVNATRACVEMASCVGVTVWDFWDPVSWVPESFPGYGEACLFDEGLGRKEAYFEVKEYLRGVGR</sequence>
<comment type="catalytic activity">
    <reaction evidence="1 10">
        <text>Endohydrolysis of (1-&gt;4)-beta-D-xylosidic linkages in xylans.</text>
        <dbReference type="EC" id="3.2.1.8"/>
    </reaction>
</comment>
<comment type="pathway">
    <text evidence="3">Glycan degradation; xylan degradation.</text>
</comment>
<dbReference type="AlphaFoldDB" id="A0A2V1DNP0"/>
<evidence type="ECO:0000256" key="12">
    <source>
        <dbReference type="SAM" id="SignalP"/>
    </source>
</evidence>
<feature type="signal peptide" evidence="12">
    <location>
        <begin position="1"/>
        <end position="16"/>
    </location>
</feature>
<name>A0A2V1DNP0_9PLEO</name>
<evidence type="ECO:0000256" key="9">
    <source>
        <dbReference type="ARBA" id="ARBA00023326"/>
    </source>
</evidence>